<feature type="compositionally biased region" description="Low complexity" evidence="1">
    <location>
        <begin position="105"/>
        <end position="116"/>
    </location>
</feature>
<dbReference type="AlphaFoldDB" id="A0A480IXK6"/>
<dbReference type="EMBL" id="DQIR01085760">
    <property type="protein sequence ID" value="HDA41236.1"/>
    <property type="molecule type" value="Transcribed_RNA"/>
</dbReference>
<proteinExistence type="predicted"/>
<dbReference type="EMBL" id="DQIR01052537">
    <property type="protein sequence ID" value="HDA08013.1"/>
    <property type="molecule type" value="Transcribed_RNA"/>
</dbReference>
<evidence type="ECO:0000313" key="2">
    <source>
        <dbReference type="EMBL" id="HDA08013.1"/>
    </source>
</evidence>
<feature type="compositionally biased region" description="Polar residues" evidence="1">
    <location>
        <begin position="194"/>
        <end position="212"/>
    </location>
</feature>
<accession>A0A480IXK6</accession>
<sequence>MVWLEPVSPTPDPTASARCLIPQEVEASVSSSCHPSRPHTARGCGGRGATEQGPGALGSGLDQELKGCPANLPKQLQAAEQGFALPGTPLGTGRSLPPGQPGPAPALTTGPHGPAPLTCTRRPGAGRRGPGGSRTPPRLPCRQLPPARARADPRGRRTARRSPRPSRAALPAAPGACPGRRRPGSRGRGAPPRQHTQLAGTASPTPGSSGKR</sequence>
<evidence type="ECO:0000256" key="1">
    <source>
        <dbReference type="SAM" id="MobiDB-lite"/>
    </source>
</evidence>
<feature type="compositionally biased region" description="Low complexity" evidence="1">
    <location>
        <begin position="165"/>
        <end position="178"/>
    </location>
</feature>
<protein>
    <submittedName>
        <fullName evidence="3">Uridine diphosphate glucose pyrophosphatase isoform X1</fullName>
    </submittedName>
    <submittedName>
        <fullName evidence="2">Uridine diphosphate glucose pyrophosphatase isoform X4</fullName>
    </submittedName>
</protein>
<organism evidence="3">
    <name type="scientific">Sus scrofa</name>
    <name type="common">Pig</name>
    <dbReference type="NCBI Taxonomy" id="9823"/>
    <lineage>
        <taxon>Eukaryota</taxon>
        <taxon>Metazoa</taxon>
        <taxon>Chordata</taxon>
        <taxon>Craniata</taxon>
        <taxon>Vertebrata</taxon>
        <taxon>Euteleostomi</taxon>
        <taxon>Mammalia</taxon>
        <taxon>Eutheria</taxon>
        <taxon>Laurasiatheria</taxon>
        <taxon>Artiodactyla</taxon>
        <taxon>Suina</taxon>
        <taxon>Suidae</taxon>
        <taxon>Sus</taxon>
    </lineage>
</organism>
<name>A0A480IXK6_PIG</name>
<evidence type="ECO:0000313" key="3">
    <source>
        <dbReference type="EMBL" id="HDA41236.1"/>
    </source>
</evidence>
<reference evidence="3" key="1">
    <citation type="journal article" date="2019" name="PeerJ">
        <title>Genes of the pig, Sus scrofa, reconstructed with EvidentialGene.</title>
        <authorList>
            <person name="Gilbert D.G."/>
        </authorList>
    </citation>
    <scope>NUCLEOTIDE SEQUENCE</scope>
</reference>
<feature type="region of interest" description="Disordered" evidence="1">
    <location>
        <begin position="26"/>
        <end position="212"/>
    </location>
</feature>